<dbReference type="Proteomes" id="UP000001058">
    <property type="component" value="Unassembled WGS sequence"/>
</dbReference>
<dbReference type="EMBL" id="GL378428">
    <property type="protein sequence ID" value="EFJ40088.1"/>
    <property type="molecule type" value="Genomic_DNA"/>
</dbReference>
<feature type="signal peptide" evidence="1">
    <location>
        <begin position="1"/>
        <end position="23"/>
    </location>
</feature>
<keyword evidence="4" id="KW-1185">Reference proteome</keyword>
<gene>
    <name evidence="3" type="primary">phV16</name>
    <name evidence="3" type="ORF">VOLCADRAFT_78132</name>
</gene>
<dbReference type="eggNOG" id="ENOG502RRF7">
    <property type="taxonomic scope" value="Eukaryota"/>
</dbReference>
<dbReference type="RefSeq" id="XP_002958837.1">
    <property type="nucleotide sequence ID" value="XM_002958791.1"/>
</dbReference>
<dbReference type="InterPro" id="IPR024616">
    <property type="entry name" value="Pherophorin"/>
</dbReference>
<accession>D8UJL4</accession>
<dbReference type="OrthoDB" id="543229at2759"/>
<protein>
    <submittedName>
        <fullName evidence="3">Extracellular matrix glycoprotein pherophorin-V16</fullName>
    </submittedName>
</protein>
<dbReference type="InParanoid" id="D8UJL4"/>
<sequence length="554" mass="58272">MKPNNFVVVALALGLLASHRAASLPFPYTTCQQEPAAYSVSSVVTTPSANTYCFNISVNIPPGCAGYCCSADLKKFELNVNSECKVSGAKLSATLNGKPTPTAPTLDRAPNEPAGVILRITNLGLNMADADGAQICVTLGTNSAGRGCLSLEQLCKPPAGGAPGTCETALWDSEFDCCPIDVVGAPTPPPPATLTPEPCPVCINAILTPPLIDYRPFRFDAESCRTFQEFVASKINGLIMESNTPHVSLFTPNASLCQPFQMSVCGTFASADAAKSLEEAVLELGPLFLLESARGRPCHPVLEGYGLTITTLDSPGVDPAAPLCMDVSVAQGCFVPPSPPVNCTCDTSKGSLPFIASGAYAETSLPGLTKYCFKTIVFEDLPPSPCSPTDTLQKIEFYADQSLSRFVKSFELIPTPGTGTVSTRAPSWNAPGSNMLKVTNINWTKAQAANGTVCLNVQKPVTMAELCDTVTCYLYMFGPDRSCCPVYTLNVNPECKVSSAKLSATLNGKPTPTAPTLDRAPNEPAGVILRITNLGLNMADADGARMSGCCTCRN</sequence>
<evidence type="ECO:0000313" key="4">
    <source>
        <dbReference type="Proteomes" id="UP000001058"/>
    </source>
</evidence>
<feature type="domain" description="Pherophorin" evidence="2">
    <location>
        <begin position="340"/>
        <end position="485"/>
    </location>
</feature>
<keyword evidence="1" id="KW-0732">Signal</keyword>
<proteinExistence type="predicted"/>
<evidence type="ECO:0000259" key="2">
    <source>
        <dbReference type="Pfam" id="PF12499"/>
    </source>
</evidence>
<organism evidence="4">
    <name type="scientific">Volvox carteri f. nagariensis</name>
    <dbReference type="NCBI Taxonomy" id="3068"/>
    <lineage>
        <taxon>Eukaryota</taxon>
        <taxon>Viridiplantae</taxon>
        <taxon>Chlorophyta</taxon>
        <taxon>core chlorophytes</taxon>
        <taxon>Chlorophyceae</taxon>
        <taxon>CS clade</taxon>
        <taxon>Chlamydomonadales</taxon>
        <taxon>Volvocaceae</taxon>
        <taxon>Volvox</taxon>
    </lineage>
</organism>
<feature type="domain" description="Pherophorin" evidence="2">
    <location>
        <begin position="26"/>
        <end position="179"/>
    </location>
</feature>
<feature type="chain" id="PRO_5003124590" evidence="1">
    <location>
        <begin position="24"/>
        <end position="554"/>
    </location>
</feature>
<evidence type="ECO:0000256" key="1">
    <source>
        <dbReference type="SAM" id="SignalP"/>
    </source>
</evidence>
<evidence type="ECO:0000313" key="3">
    <source>
        <dbReference type="EMBL" id="EFJ40088.1"/>
    </source>
</evidence>
<dbReference type="Pfam" id="PF12499">
    <property type="entry name" value="DUF3707"/>
    <property type="match status" value="2"/>
</dbReference>
<name>D8UJL4_VOLCA</name>
<dbReference type="GeneID" id="9621147"/>
<dbReference type="AlphaFoldDB" id="D8UJL4"/>
<dbReference type="KEGG" id="vcn:VOLCADRAFT_78132"/>
<reference evidence="3 4" key="1">
    <citation type="journal article" date="2010" name="Science">
        <title>Genomic analysis of organismal complexity in the multicellular green alga Volvox carteri.</title>
        <authorList>
            <person name="Prochnik S.E."/>
            <person name="Umen J."/>
            <person name="Nedelcu A.M."/>
            <person name="Hallmann A."/>
            <person name="Miller S.M."/>
            <person name="Nishii I."/>
            <person name="Ferris P."/>
            <person name="Kuo A."/>
            <person name="Mitros T."/>
            <person name="Fritz-Laylin L.K."/>
            <person name="Hellsten U."/>
            <person name="Chapman J."/>
            <person name="Simakov O."/>
            <person name="Rensing S.A."/>
            <person name="Terry A."/>
            <person name="Pangilinan J."/>
            <person name="Kapitonov V."/>
            <person name="Jurka J."/>
            <person name="Salamov A."/>
            <person name="Shapiro H."/>
            <person name="Schmutz J."/>
            <person name="Grimwood J."/>
            <person name="Lindquist E."/>
            <person name="Lucas S."/>
            <person name="Grigoriev I.V."/>
            <person name="Schmitt R."/>
            <person name="Kirk D."/>
            <person name="Rokhsar D.S."/>
        </authorList>
    </citation>
    <scope>NUCLEOTIDE SEQUENCE [LARGE SCALE GENOMIC DNA]</scope>
    <source>
        <strain evidence="4">f. Nagariensis / Eve</strain>
    </source>
</reference>